<evidence type="ECO:0000256" key="19">
    <source>
        <dbReference type="SAM" id="Phobius"/>
    </source>
</evidence>
<dbReference type="Pfam" id="PF00512">
    <property type="entry name" value="HisKA"/>
    <property type="match status" value="1"/>
</dbReference>
<dbReference type="Gene3D" id="3.30.565.10">
    <property type="entry name" value="Histidine kinase-like ATPase, C-terminal domain"/>
    <property type="match status" value="1"/>
</dbReference>
<evidence type="ECO:0000256" key="15">
    <source>
        <dbReference type="ARBA" id="ARBA00068150"/>
    </source>
</evidence>
<evidence type="ECO:0000259" key="20">
    <source>
        <dbReference type="PROSITE" id="PS50109"/>
    </source>
</evidence>
<evidence type="ECO:0000256" key="4">
    <source>
        <dbReference type="ARBA" id="ARBA00022475"/>
    </source>
</evidence>
<dbReference type="CDD" id="cd00130">
    <property type="entry name" value="PAS"/>
    <property type="match status" value="1"/>
</dbReference>
<organism evidence="26 27">
    <name type="scientific">Desulfobacter latus</name>
    <dbReference type="NCBI Taxonomy" id="2292"/>
    <lineage>
        <taxon>Bacteria</taxon>
        <taxon>Pseudomonadati</taxon>
        <taxon>Thermodesulfobacteriota</taxon>
        <taxon>Desulfobacteria</taxon>
        <taxon>Desulfobacterales</taxon>
        <taxon>Desulfobacteraceae</taxon>
        <taxon>Desulfobacter</taxon>
    </lineage>
</organism>
<feature type="domain" description="HAMP" evidence="24">
    <location>
        <begin position="240"/>
        <end position="292"/>
    </location>
</feature>
<dbReference type="PROSITE" id="PS50894">
    <property type="entry name" value="HPT"/>
    <property type="match status" value="1"/>
</dbReference>
<evidence type="ECO:0000256" key="7">
    <source>
        <dbReference type="ARBA" id="ARBA00022692"/>
    </source>
</evidence>
<dbReference type="SUPFAM" id="SSF47384">
    <property type="entry name" value="Homodimeric domain of signal transducing histidine kinase"/>
    <property type="match status" value="1"/>
</dbReference>
<evidence type="ECO:0000259" key="22">
    <source>
        <dbReference type="PROSITE" id="PS50112"/>
    </source>
</evidence>
<name>A0A850T0P8_9BACT</name>
<dbReference type="InterPro" id="IPR036641">
    <property type="entry name" value="HPT_dom_sf"/>
</dbReference>
<evidence type="ECO:0000313" key="26">
    <source>
        <dbReference type="EMBL" id="NWH05273.1"/>
    </source>
</evidence>
<feature type="domain" description="Histidine kinase" evidence="20">
    <location>
        <begin position="443"/>
        <end position="671"/>
    </location>
</feature>
<evidence type="ECO:0000256" key="6">
    <source>
        <dbReference type="ARBA" id="ARBA00022679"/>
    </source>
</evidence>
<evidence type="ECO:0000256" key="1">
    <source>
        <dbReference type="ARBA" id="ARBA00000085"/>
    </source>
</evidence>
<evidence type="ECO:0000256" key="12">
    <source>
        <dbReference type="ARBA" id="ARBA00023012"/>
    </source>
</evidence>
<dbReference type="GO" id="GO:0005524">
    <property type="term" value="F:ATP binding"/>
    <property type="evidence" value="ECO:0007669"/>
    <property type="project" value="UniProtKB-KW"/>
</dbReference>
<dbReference type="InterPro" id="IPR004358">
    <property type="entry name" value="Sig_transdc_His_kin-like_C"/>
</dbReference>
<dbReference type="GO" id="GO:0005886">
    <property type="term" value="C:plasma membrane"/>
    <property type="evidence" value="ECO:0007669"/>
    <property type="project" value="UniProtKB-SubCell"/>
</dbReference>
<dbReference type="SUPFAM" id="SSF52172">
    <property type="entry name" value="CheY-like"/>
    <property type="match status" value="2"/>
</dbReference>
<keyword evidence="9" id="KW-0418">Kinase</keyword>
<dbReference type="SUPFAM" id="SSF55785">
    <property type="entry name" value="PYP-like sensor domain (PAS domain)"/>
    <property type="match status" value="1"/>
</dbReference>
<keyword evidence="13 19" id="KW-0472">Membrane</keyword>
<feature type="transmembrane region" description="Helical" evidence="19">
    <location>
        <begin position="12"/>
        <end position="36"/>
    </location>
</feature>
<dbReference type="InterPro" id="IPR011006">
    <property type="entry name" value="CheY-like_superfamily"/>
</dbReference>
<feature type="domain" description="Response regulatory" evidence="21">
    <location>
        <begin position="840"/>
        <end position="963"/>
    </location>
</feature>
<keyword evidence="4" id="KW-1003">Cell membrane</keyword>
<feature type="modified residue" description="4-aspartylphosphate" evidence="17">
    <location>
        <position position="743"/>
    </location>
</feature>
<keyword evidence="6" id="KW-0808">Transferase</keyword>
<dbReference type="InterPro" id="IPR008207">
    <property type="entry name" value="Sig_transdc_His_kin_Hpt_dom"/>
</dbReference>
<dbReference type="InterPro" id="IPR000014">
    <property type="entry name" value="PAS"/>
</dbReference>
<evidence type="ECO:0000256" key="13">
    <source>
        <dbReference type="ARBA" id="ARBA00023136"/>
    </source>
</evidence>
<comment type="catalytic activity">
    <reaction evidence="1">
        <text>ATP + protein L-histidine = ADP + protein N-phospho-L-histidine.</text>
        <dbReference type="EC" id="2.7.13.3"/>
    </reaction>
</comment>
<dbReference type="PANTHER" id="PTHR45339">
    <property type="entry name" value="HYBRID SIGNAL TRANSDUCTION HISTIDINE KINASE J"/>
    <property type="match status" value="1"/>
</dbReference>
<feature type="transmembrane region" description="Helical" evidence="19">
    <location>
        <begin position="221"/>
        <end position="242"/>
    </location>
</feature>
<evidence type="ECO:0000256" key="18">
    <source>
        <dbReference type="SAM" id="MobiDB-lite"/>
    </source>
</evidence>
<dbReference type="PROSITE" id="PS50112">
    <property type="entry name" value="PAS"/>
    <property type="match status" value="1"/>
</dbReference>
<dbReference type="Gene3D" id="3.30.450.20">
    <property type="entry name" value="PAS domain"/>
    <property type="match status" value="1"/>
</dbReference>
<comment type="subunit">
    <text evidence="14">At low DSF concentrations, interacts with RpfF.</text>
</comment>
<evidence type="ECO:0000256" key="14">
    <source>
        <dbReference type="ARBA" id="ARBA00064003"/>
    </source>
</evidence>
<dbReference type="InterPro" id="IPR036890">
    <property type="entry name" value="HATPase_C_sf"/>
</dbReference>
<feature type="modified residue" description="Phosphohistidine" evidence="16">
    <location>
        <position position="1059"/>
    </location>
</feature>
<dbReference type="Gene3D" id="3.40.50.2300">
    <property type="match status" value="2"/>
</dbReference>
<dbReference type="SMART" id="SM00448">
    <property type="entry name" value="REC"/>
    <property type="match status" value="2"/>
</dbReference>
<feature type="domain" description="HPt" evidence="25">
    <location>
        <begin position="1015"/>
        <end position="1122"/>
    </location>
</feature>
<keyword evidence="10" id="KW-0067">ATP-binding</keyword>
<sequence length="1220" mass="136066">MGSALSYRNLKISHYLIIVFLILSMLINIIITVTLYQAASKRVKQDIQQRLHDIVAISARSIDADLHEQLLTISRQQTPLSAQNSKIYKELKQTLQKIRDAASDIHFIYTMRTTQTPGDQDYGTPQTAPQIMFVVDAEADPGQMARLGDIYTDAGPRLTKHFLDMRTPVIEASAYQDQWGSWLSGYAPFYDSQGRRAGVVGVDISAATIAQYQERLLFKSLMIFLATLPLILGGAMLIGRLFGAPLTLMQKGAQAITSGDLGYRLKIPAGREPAILADAMNRMAAHLQQEQDNLKLMVEKYKNIFENASEGIFQTTPEGRLLTANTAMVKMLGYESIDQMTAAIDGSIGNIYQNPEDRRQIVRRLKQEERISGLQVELKQKDGSGIMVELNIHLCDYGQSNGEGKIIEGSIRDITQRIEQEKAEREKEAALASSQAKSEFLANMSHEIRTPLNAVMGLTDLLARTELSDSQQQYLQKITISSKSLLAVINDILDFSKIEAGRLELEQAPFSLYDLMANVSEIFAFNADEKGLEFLLSIDENVSVAVIGDSVRLGQVLINLVGNAIKFTREGEVVVRVDLEKATQKDQDKGESVQWLRFSVRDSGIGIPADRLETLFESFTQADGSTTRKYGGTGLGLTISRQLVRLMGGKITVTSTPGEGSCFSFVLPLKCQPPKDQIRLNPPKDLRGLKVLIVDDNRTSLELLAGIIQSFHMEAVTAQSGAQALDLLRKQAKTAPFDLVLMDWKMPEMNGLETSRKIKLDMELDKTPIVCMVSAHAREDLIHQADRKFLDAFLHKPVNQSFLFDTIMELFGRHEAQIAKPGTRMPALKSLENEQLKGKHILLVEDNEINREVALEWLNSAGLEVDMAVNGKEALASLGIEPHNRNRLRPDAVLMDIQMPEMDGFEATVYIRKDPRYTDLPVIAMTAHALKGDREKCLDVGMDDYVTKPIDPENLFQTLARWSIDSNEPASRKSKTLVPQKREPEKPEGEPGDKAPPFEIPGIIVAHGLYRANNNEKLYEKLLRSFIRDFGHARDELTLFLTQKKDLPKAIDNARITAHSIKGVSGNIGAEALCNRASDLEQAIDALKQSKGEINVPDQVWQPFCHELDQVLSGIKKHIDKKDDGKPFEVQQDQNSSPGPAQDMGALVKILARLGPMLDDDLDAARDMVDRIARDFKTVLGEARCRNLMDAMDDFAIDEASDMIEEMFRIVKEKTAQERP</sequence>
<protein>
    <recommendedName>
        <fullName evidence="15">Sensory/regulatory protein RpfC</fullName>
        <ecNumber evidence="3">2.7.13.3</ecNumber>
    </recommendedName>
</protein>
<dbReference type="SMART" id="SM00388">
    <property type="entry name" value="HisKA"/>
    <property type="match status" value="1"/>
</dbReference>
<evidence type="ECO:0000259" key="23">
    <source>
        <dbReference type="PROSITE" id="PS50113"/>
    </source>
</evidence>
<evidence type="ECO:0000259" key="21">
    <source>
        <dbReference type="PROSITE" id="PS50110"/>
    </source>
</evidence>
<feature type="domain" description="PAC" evidence="23">
    <location>
        <begin position="372"/>
        <end position="426"/>
    </location>
</feature>
<dbReference type="PANTHER" id="PTHR45339:SF1">
    <property type="entry name" value="HYBRID SIGNAL TRANSDUCTION HISTIDINE KINASE J"/>
    <property type="match status" value="1"/>
</dbReference>
<dbReference type="CDD" id="cd16922">
    <property type="entry name" value="HATPase_EvgS-ArcB-TorS-like"/>
    <property type="match status" value="1"/>
</dbReference>
<evidence type="ECO:0000259" key="25">
    <source>
        <dbReference type="PROSITE" id="PS50894"/>
    </source>
</evidence>
<dbReference type="PROSITE" id="PS50113">
    <property type="entry name" value="PAC"/>
    <property type="match status" value="1"/>
</dbReference>
<comment type="caution">
    <text evidence="26">The sequence shown here is derived from an EMBL/GenBank/DDBJ whole genome shotgun (WGS) entry which is preliminary data.</text>
</comment>
<dbReference type="SMART" id="SM00387">
    <property type="entry name" value="HATPase_c"/>
    <property type="match status" value="1"/>
</dbReference>
<evidence type="ECO:0000256" key="16">
    <source>
        <dbReference type="PROSITE-ProRule" id="PRU00110"/>
    </source>
</evidence>
<dbReference type="InterPro" id="IPR003661">
    <property type="entry name" value="HisK_dim/P_dom"/>
</dbReference>
<dbReference type="PROSITE" id="PS50885">
    <property type="entry name" value="HAMP"/>
    <property type="match status" value="1"/>
</dbReference>
<dbReference type="RefSeq" id="WP_218576655.1">
    <property type="nucleotide sequence ID" value="NZ_JACADJ010000029.1"/>
</dbReference>
<dbReference type="SUPFAM" id="SSF47226">
    <property type="entry name" value="Histidine-containing phosphotransfer domain, HPT domain"/>
    <property type="match status" value="1"/>
</dbReference>
<dbReference type="InterPro" id="IPR003594">
    <property type="entry name" value="HATPase_dom"/>
</dbReference>
<dbReference type="SUPFAM" id="SSF55874">
    <property type="entry name" value="ATPase domain of HSP90 chaperone/DNA topoisomerase II/histidine kinase"/>
    <property type="match status" value="1"/>
</dbReference>
<dbReference type="CDD" id="cd00082">
    <property type="entry name" value="HisKA"/>
    <property type="match status" value="1"/>
</dbReference>
<evidence type="ECO:0000313" key="27">
    <source>
        <dbReference type="Proteomes" id="UP000553343"/>
    </source>
</evidence>
<dbReference type="CDD" id="cd06225">
    <property type="entry name" value="HAMP"/>
    <property type="match status" value="1"/>
</dbReference>
<gene>
    <name evidence="26" type="ORF">HXW94_09785</name>
</gene>
<feature type="domain" description="Response regulatory" evidence="21">
    <location>
        <begin position="690"/>
        <end position="811"/>
    </location>
</feature>
<dbReference type="SMART" id="SM00304">
    <property type="entry name" value="HAMP"/>
    <property type="match status" value="1"/>
</dbReference>
<feature type="domain" description="PAS" evidence="22">
    <location>
        <begin position="297"/>
        <end position="367"/>
    </location>
</feature>
<keyword evidence="8" id="KW-0547">Nucleotide-binding</keyword>
<dbReference type="InterPro" id="IPR036097">
    <property type="entry name" value="HisK_dim/P_sf"/>
</dbReference>
<dbReference type="Gene3D" id="6.10.340.10">
    <property type="match status" value="1"/>
</dbReference>
<dbReference type="Proteomes" id="UP000553343">
    <property type="component" value="Unassembled WGS sequence"/>
</dbReference>
<dbReference type="NCBIfam" id="TIGR00229">
    <property type="entry name" value="sensory_box"/>
    <property type="match status" value="1"/>
</dbReference>
<keyword evidence="27" id="KW-1185">Reference proteome</keyword>
<evidence type="ECO:0000256" key="10">
    <source>
        <dbReference type="ARBA" id="ARBA00022840"/>
    </source>
</evidence>
<dbReference type="FunFam" id="3.30.565.10:FF:000010">
    <property type="entry name" value="Sensor histidine kinase RcsC"/>
    <property type="match status" value="1"/>
</dbReference>
<dbReference type="InterPro" id="IPR000700">
    <property type="entry name" value="PAS-assoc_C"/>
</dbReference>
<feature type="compositionally biased region" description="Basic and acidic residues" evidence="18">
    <location>
        <begin position="980"/>
        <end position="993"/>
    </location>
</feature>
<dbReference type="Pfam" id="PF00072">
    <property type="entry name" value="Response_reg"/>
    <property type="match status" value="2"/>
</dbReference>
<feature type="region of interest" description="Disordered" evidence="18">
    <location>
        <begin position="1120"/>
        <end position="1142"/>
    </location>
</feature>
<evidence type="ECO:0000256" key="3">
    <source>
        <dbReference type="ARBA" id="ARBA00012438"/>
    </source>
</evidence>
<evidence type="ECO:0000256" key="9">
    <source>
        <dbReference type="ARBA" id="ARBA00022777"/>
    </source>
</evidence>
<dbReference type="FunFam" id="1.10.287.130:FF:000002">
    <property type="entry name" value="Two-component osmosensing histidine kinase"/>
    <property type="match status" value="1"/>
</dbReference>
<dbReference type="Pfam" id="PF02518">
    <property type="entry name" value="HATPase_c"/>
    <property type="match status" value="1"/>
</dbReference>
<reference evidence="26 27" key="1">
    <citation type="submission" date="2020-06" db="EMBL/GenBank/DDBJ databases">
        <title>High-quality draft genome of sulfate reducer Desulfobacter latus type strain AcrS2 isolated from marine sediment.</title>
        <authorList>
            <person name="Hoppe M."/>
            <person name="Larsen C.K."/>
            <person name="Marshall I.P.G."/>
            <person name="Schramm A."/>
            <person name="Marietou A.G."/>
        </authorList>
    </citation>
    <scope>NUCLEOTIDE SEQUENCE [LARGE SCALE GENOMIC DNA]</scope>
    <source>
        <strain evidence="26 27">AcRS2</strain>
    </source>
</reference>
<evidence type="ECO:0000256" key="5">
    <source>
        <dbReference type="ARBA" id="ARBA00022553"/>
    </source>
</evidence>
<feature type="region of interest" description="Disordered" evidence="18">
    <location>
        <begin position="970"/>
        <end position="997"/>
    </location>
</feature>
<evidence type="ECO:0000259" key="24">
    <source>
        <dbReference type="PROSITE" id="PS50885"/>
    </source>
</evidence>
<dbReference type="EC" id="2.7.13.3" evidence="3"/>
<dbReference type="Gene3D" id="1.20.120.160">
    <property type="entry name" value="HPT domain"/>
    <property type="match status" value="1"/>
</dbReference>
<keyword evidence="11 19" id="KW-1133">Transmembrane helix</keyword>
<dbReference type="Pfam" id="PF13426">
    <property type="entry name" value="PAS_9"/>
    <property type="match status" value="1"/>
</dbReference>
<keyword evidence="12" id="KW-0902">Two-component regulatory system</keyword>
<dbReference type="PROSITE" id="PS50110">
    <property type="entry name" value="RESPONSE_REGULATORY"/>
    <property type="match status" value="2"/>
</dbReference>
<dbReference type="InterPro" id="IPR001789">
    <property type="entry name" value="Sig_transdc_resp-reg_receiver"/>
</dbReference>
<dbReference type="Pfam" id="PF01627">
    <property type="entry name" value="Hpt"/>
    <property type="match status" value="1"/>
</dbReference>
<dbReference type="SUPFAM" id="SSF158472">
    <property type="entry name" value="HAMP domain-like"/>
    <property type="match status" value="1"/>
</dbReference>
<feature type="modified residue" description="4-aspartylphosphate" evidence="17">
    <location>
        <position position="896"/>
    </location>
</feature>
<dbReference type="AlphaFoldDB" id="A0A850T0P8"/>
<dbReference type="GO" id="GO:0000155">
    <property type="term" value="F:phosphorelay sensor kinase activity"/>
    <property type="evidence" value="ECO:0007669"/>
    <property type="project" value="InterPro"/>
</dbReference>
<dbReference type="Pfam" id="PF00672">
    <property type="entry name" value="HAMP"/>
    <property type="match status" value="1"/>
</dbReference>
<dbReference type="PRINTS" id="PR00344">
    <property type="entry name" value="BCTRLSENSOR"/>
</dbReference>
<keyword evidence="5 17" id="KW-0597">Phosphoprotein</keyword>
<dbReference type="PROSITE" id="PS50109">
    <property type="entry name" value="HIS_KIN"/>
    <property type="match status" value="1"/>
</dbReference>
<dbReference type="Gene3D" id="1.10.287.130">
    <property type="match status" value="1"/>
</dbReference>
<dbReference type="InterPro" id="IPR005467">
    <property type="entry name" value="His_kinase_dom"/>
</dbReference>
<evidence type="ECO:0000256" key="17">
    <source>
        <dbReference type="PROSITE-ProRule" id="PRU00169"/>
    </source>
</evidence>
<proteinExistence type="predicted"/>
<evidence type="ECO:0000256" key="8">
    <source>
        <dbReference type="ARBA" id="ARBA00022741"/>
    </source>
</evidence>
<comment type="subcellular location">
    <subcellularLocation>
        <location evidence="2">Cell membrane</location>
        <topology evidence="2">Multi-pass membrane protein</topology>
    </subcellularLocation>
</comment>
<dbReference type="InterPro" id="IPR035965">
    <property type="entry name" value="PAS-like_dom_sf"/>
</dbReference>
<dbReference type="CDD" id="cd17546">
    <property type="entry name" value="REC_hyHK_CKI1_RcsC-like"/>
    <property type="match status" value="2"/>
</dbReference>
<evidence type="ECO:0000256" key="2">
    <source>
        <dbReference type="ARBA" id="ARBA00004651"/>
    </source>
</evidence>
<keyword evidence="7 19" id="KW-0812">Transmembrane</keyword>
<dbReference type="EMBL" id="JACADJ010000029">
    <property type="protein sequence ID" value="NWH05273.1"/>
    <property type="molecule type" value="Genomic_DNA"/>
</dbReference>
<accession>A0A850T0P8</accession>
<evidence type="ECO:0000256" key="11">
    <source>
        <dbReference type="ARBA" id="ARBA00022989"/>
    </source>
</evidence>
<dbReference type="InterPro" id="IPR003660">
    <property type="entry name" value="HAMP_dom"/>
</dbReference>